<evidence type="ECO:0000313" key="2">
    <source>
        <dbReference type="EMBL" id="SHG99047.1"/>
    </source>
</evidence>
<dbReference type="OrthoDB" id="3776825at2"/>
<accession>A0A1M5PBI2</accession>
<dbReference type="RefSeq" id="WP_079568341.1">
    <property type="nucleotide sequence ID" value="NZ_LT670818.1"/>
</dbReference>
<name>A0A1M5PBI2_9BRAD</name>
<feature type="domain" description="JmjC" evidence="1">
    <location>
        <begin position="109"/>
        <end position="262"/>
    </location>
</feature>
<dbReference type="InterPro" id="IPR003347">
    <property type="entry name" value="JmjC_dom"/>
</dbReference>
<dbReference type="InterPro" id="IPR041667">
    <property type="entry name" value="Cupin_8"/>
</dbReference>
<dbReference type="Proteomes" id="UP000190675">
    <property type="component" value="Chromosome I"/>
</dbReference>
<evidence type="ECO:0000259" key="1">
    <source>
        <dbReference type="PROSITE" id="PS51184"/>
    </source>
</evidence>
<protein>
    <submittedName>
        <fullName evidence="2">Cupin-like domain-containing protein</fullName>
    </submittedName>
</protein>
<dbReference type="SUPFAM" id="SSF51197">
    <property type="entry name" value="Clavaminate synthase-like"/>
    <property type="match status" value="1"/>
</dbReference>
<gene>
    <name evidence="2" type="ORF">SAMN05444169_5143</name>
</gene>
<dbReference type="SMART" id="SM00558">
    <property type="entry name" value="JmjC"/>
    <property type="match status" value="1"/>
</dbReference>
<proteinExistence type="predicted"/>
<evidence type="ECO:0000313" key="3">
    <source>
        <dbReference type="Proteomes" id="UP000190675"/>
    </source>
</evidence>
<sequence length="307" mass="35948">MLDKVAIGSDFQSEPRWISTDPNVAGEKFNRQSFEVSHRLSSHPLFQLPKLLELAERTIRSRPDDLYFDMGQVRTGQRWDQIPEAKFSAVEAMQQLESSDAWFLFRHTQRDPEYRELFDRGLKEIKEITGNCVDAHIRQEDILIFVTSPKRVTPYHIDRECNFLLQIRGTKTIHVFDREDRDLLPEEEIERFWAVDNNAPVFRPEYQDRATSYKMTPGSGVHIPVNFPHWVQNDDNISVSLSVNFQFLDSMRANLYRSNYYLRKLGLKPSLPGLHHTRDAAKSFAMSCALAARRIIRRGHRGDRIWN</sequence>
<dbReference type="AlphaFoldDB" id="A0A1M5PBI2"/>
<dbReference type="Gene3D" id="2.60.120.650">
    <property type="entry name" value="Cupin"/>
    <property type="match status" value="1"/>
</dbReference>
<dbReference type="PROSITE" id="PS51184">
    <property type="entry name" value="JMJC"/>
    <property type="match status" value="1"/>
</dbReference>
<dbReference type="EMBL" id="LT670818">
    <property type="protein sequence ID" value="SHG99047.1"/>
    <property type="molecule type" value="Genomic_DNA"/>
</dbReference>
<dbReference type="Pfam" id="PF13621">
    <property type="entry name" value="Cupin_8"/>
    <property type="match status" value="1"/>
</dbReference>
<organism evidence="2 3">
    <name type="scientific">Bradyrhizobium erythrophlei</name>
    <dbReference type="NCBI Taxonomy" id="1437360"/>
    <lineage>
        <taxon>Bacteria</taxon>
        <taxon>Pseudomonadati</taxon>
        <taxon>Pseudomonadota</taxon>
        <taxon>Alphaproteobacteria</taxon>
        <taxon>Hyphomicrobiales</taxon>
        <taxon>Nitrobacteraceae</taxon>
        <taxon>Bradyrhizobium</taxon>
    </lineage>
</organism>
<reference evidence="2 3" key="1">
    <citation type="submission" date="2016-11" db="EMBL/GenBank/DDBJ databases">
        <authorList>
            <person name="Jaros S."/>
            <person name="Januszkiewicz K."/>
            <person name="Wedrychowicz H."/>
        </authorList>
    </citation>
    <scope>NUCLEOTIDE SEQUENCE [LARGE SCALE GENOMIC DNA]</scope>
    <source>
        <strain evidence="2 3">GAS242</strain>
    </source>
</reference>